<name>A0AAN8WDF8_9MAGN</name>
<feature type="domain" description="Mei2-like C-terminal RNA recognition motif" evidence="3">
    <location>
        <begin position="173"/>
        <end position="283"/>
    </location>
</feature>
<protein>
    <submittedName>
        <fullName evidence="4">Mei2-like, C-terminal RNA recognition motif</fullName>
    </submittedName>
</protein>
<dbReference type="GO" id="GO:0003723">
    <property type="term" value="F:RNA binding"/>
    <property type="evidence" value="ECO:0007669"/>
    <property type="project" value="UniProtKB-KW"/>
</dbReference>
<dbReference type="InterPro" id="IPR035979">
    <property type="entry name" value="RBD_domain_sf"/>
</dbReference>
<dbReference type="InterPro" id="IPR012677">
    <property type="entry name" value="Nucleotide-bd_a/b_plait_sf"/>
</dbReference>
<dbReference type="PANTHER" id="PTHR23189">
    <property type="entry name" value="RNA RECOGNITION MOTIF-CONTAINING"/>
    <property type="match status" value="1"/>
</dbReference>
<keyword evidence="1" id="KW-0694">RNA-binding</keyword>
<evidence type="ECO:0000259" key="3">
    <source>
        <dbReference type="Pfam" id="PF04059"/>
    </source>
</evidence>
<comment type="caution">
    <text evidence="4">The sequence shown here is derived from an EMBL/GenBank/DDBJ whole genome shotgun (WGS) entry which is preliminary data.</text>
</comment>
<organism evidence="4 5">
    <name type="scientific">Dillenia turbinata</name>
    <dbReference type="NCBI Taxonomy" id="194707"/>
    <lineage>
        <taxon>Eukaryota</taxon>
        <taxon>Viridiplantae</taxon>
        <taxon>Streptophyta</taxon>
        <taxon>Embryophyta</taxon>
        <taxon>Tracheophyta</taxon>
        <taxon>Spermatophyta</taxon>
        <taxon>Magnoliopsida</taxon>
        <taxon>eudicotyledons</taxon>
        <taxon>Gunneridae</taxon>
        <taxon>Pentapetalae</taxon>
        <taxon>Dilleniales</taxon>
        <taxon>Dilleniaceae</taxon>
        <taxon>Dillenia</taxon>
    </lineage>
</organism>
<evidence type="ECO:0000313" key="4">
    <source>
        <dbReference type="EMBL" id="KAK6946312.1"/>
    </source>
</evidence>
<feature type="compositionally biased region" description="Basic and acidic residues" evidence="2">
    <location>
        <begin position="128"/>
        <end position="144"/>
    </location>
</feature>
<sequence length="331" mass="37977">MALQSGLNPEAPEFTPKTQQPHIVEPLLVSASLRCIFPHQYLSLSNTYLSLPPHRNYTNSTSLYHHNNHSFVHHHPPPPPTPQVVVNDHTTHLSQSNPTGFGRKRSSFRRKPCYRRNGGAQNQPKKQIAREKQCEVTLSETDHRHSSKGSVSMVKKKFSWANVLPLERDSHVTTVMIKNIPNKYTRELLIKFLDDHCFKENHNEEEEKGERPSSTSFDFLYLPMDFRTNCNKGYAFVNFTDPKAAWRLYLSSHNKSWEHFQSPKIREIVSGAIQGKEALVKHFEASTFACQSDEYLPVCFSPPRDGSGQLVKQSLVGKRVEKTGKPSFRWQ</sequence>
<dbReference type="SUPFAM" id="SSF54928">
    <property type="entry name" value="RNA-binding domain, RBD"/>
    <property type="match status" value="1"/>
</dbReference>
<feature type="region of interest" description="Disordered" evidence="2">
    <location>
        <begin position="111"/>
        <end position="149"/>
    </location>
</feature>
<reference evidence="4 5" key="1">
    <citation type="submission" date="2023-12" db="EMBL/GenBank/DDBJ databases">
        <title>A high-quality genome assembly for Dillenia turbinata (Dilleniales).</title>
        <authorList>
            <person name="Chanderbali A."/>
        </authorList>
    </citation>
    <scope>NUCLEOTIDE SEQUENCE [LARGE SCALE GENOMIC DNA]</scope>
    <source>
        <strain evidence="4">LSX21</strain>
        <tissue evidence="4">Leaf</tissue>
    </source>
</reference>
<dbReference type="Pfam" id="PF04059">
    <property type="entry name" value="RRM_2"/>
    <property type="match status" value="1"/>
</dbReference>
<evidence type="ECO:0000313" key="5">
    <source>
        <dbReference type="Proteomes" id="UP001370490"/>
    </source>
</evidence>
<evidence type="ECO:0000256" key="2">
    <source>
        <dbReference type="SAM" id="MobiDB-lite"/>
    </source>
</evidence>
<dbReference type="InterPro" id="IPR007201">
    <property type="entry name" value="Mei2-like_Rrm_C"/>
</dbReference>
<dbReference type="Gene3D" id="3.30.70.330">
    <property type="match status" value="1"/>
</dbReference>
<dbReference type="EMBL" id="JBAMMX010000002">
    <property type="protein sequence ID" value="KAK6946312.1"/>
    <property type="molecule type" value="Genomic_DNA"/>
</dbReference>
<evidence type="ECO:0000256" key="1">
    <source>
        <dbReference type="ARBA" id="ARBA00022884"/>
    </source>
</evidence>
<dbReference type="Proteomes" id="UP001370490">
    <property type="component" value="Unassembled WGS sequence"/>
</dbReference>
<accession>A0AAN8WDF8</accession>
<keyword evidence="5" id="KW-1185">Reference proteome</keyword>
<gene>
    <name evidence="4" type="ORF">RJ641_013856</name>
</gene>
<proteinExistence type="predicted"/>
<dbReference type="AlphaFoldDB" id="A0AAN8WDF8"/>